<reference evidence="7" key="1">
    <citation type="submission" date="2016-10" db="EMBL/GenBank/DDBJ databases">
        <authorList>
            <person name="Varghese N."/>
            <person name="Submissions S."/>
        </authorList>
    </citation>
    <scope>NUCLEOTIDE SEQUENCE [LARGE SCALE GENOMIC DNA]</scope>
    <source>
        <strain evidence="7">B48,IBRC-M 10115,DSM 25386,CECT 8001</strain>
    </source>
</reference>
<protein>
    <submittedName>
        <fullName evidence="6">ABC-2 type transport system ATP-binding protein</fullName>
    </submittedName>
</protein>
<evidence type="ECO:0000256" key="4">
    <source>
        <dbReference type="ARBA" id="ARBA00022840"/>
    </source>
</evidence>
<comment type="similarity">
    <text evidence="1">Belongs to the ABC transporter superfamily.</text>
</comment>
<dbReference type="SMART" id="SM00382">
    <property type="entry name" value="AAA"/>
    <property type="match status" value="1"/>
</dbReference>
<evidence type="ECO:0000256" key="3">
    <source>
        <dbReference type="ARBA" id="ARBA00022741"/>
    </source>
</evidence>
<dbReference type="Proteomes" id="UP000198553">
    <property type="component" value="Unassembled WGS sequence"/>
</dbReference>
<feature type="domain" description="ABC transporter" evidence="5">
    <location>
        <begin position="5"/>
        <end position="232"/>
    </location>
</feature>
<dbReference type="PROSITE" id="PS50893">
    <property type="entry name" value="ABC_TRANSPORTER_2"/>
    <property type="match status" value="1"/>
</dbReference>
<sequence>MGTVLEVTGVSKQYRNGRGIKDLHLSLEQGNVMGLIGPNGAGKTTLMKCITGLVQPSGGRIIIFGREIGHDYKEAIRPVGVYIGMGTMYPHLSPYQNLKMALRFYPELGDSRIDEVLEQVGLLQFKRDIVSSFSLGMNQRLGLAAALLSKPSLVILDEPANGLDIDGMLLFRKIVEQLSAEGVTFLISSHLTGELERICSHFSILIGGELKFTGPTESLGKGKSIEDHYVERLGGNFYAPSNNDQYDE</sequence>
<accession>A0A1H7ZMG6</accession>
<evidence type="ECO:0000313" key="6">
    <source>
        <dbReference type="EMBL" id="SEM59762.1"/>
    </source>
</evidence>
<keyword evidence="3" id="KW-0547">Nucleotide-binding</keyword>
<dbReference type="AlphaFoldDB" id="A0A1H7ZMG6"/>
<evidence type="ECO:0000256" key="1">
    <source>
        <dbReference type="ARBA" id="ARBA00005417"/>
    </source>
</evidence>
<dbReference type="Gene3D" id="3.40.50.300">
    <property type="entry name" value="P-loop containing nucleotide triphosphate hydrolases"/>
    <property type="match status" value="1"/>
</dbReference>
<dbReference type="SUPFAM" id="SSF52540">
    <property type="entry name" value="P-loop containing nucleoside triphosphate hydrolases"/>
    <property type="match status" value="1"/>
</dbReference>
<dbReference type="InterPro" id="IPR003593">
    <property type="entry name" value="AAA+_ATPase"/>
</dbReference>
<evidence type="ECO:0000259" key="5">
    <source>
        <dbReference type="PROSITE" id="PS50893"/>
    </source>
</evidence>
<dbReference type="GO" id="GO:0016887">
    <property type="term" value="F:ATP hydrolysis activity"/>
    <property type="evidence" value="ECO:0007669"/>
    <property type="project" value="InterPro"/>
</dbReference>
<dbReference type="EMBL" id="FOBW01000004">
    <property type="protein sequence ID" value="SEM59762.1"/>
    <property type="molecule type" value="Genomic_DNA"/>
</dbReference>
<name>A0A1H7ZMG6_9BACI</name>
<proteinExistence type="inferred from homology"/>
<dbReference type="PANTHER" id="PTHR43335">
    <property type="entry name" value="ABC TRANSPORTER, ATP-BINDING PROTEIN"/>
    <property type="match status" value="1"/>
</dbReference>
<dbReference type="RefSeq" id="WP_090742815.1">
    <property type="nucleotide sequence ID" value="NZ_FOBW01000004.1"/>
</dbReference>
<evidence type="ECO:0000313" key="7">
    <source>
        <dbReference type="Proteomes" id="UP000198553"/>
    </source>
</evidence>
<dbReference type="GO" id="GO:0005524">
    <property type="term" value="F:ATP binding"/>
    <property type="evidence" value="ECO:0007669"/>
    <property type="project" value="UniProtKB-KW"/>
</dbReference>
<dbReference type="PANTHER" id="PTHR43335:SF4">
    <property type="entry name" value="ABC TRANSPORTER, ATP-BINDING PROTEIN"/>
    <property type="match status" value="1"/>
</dbReference>
<organism evidence="6 7">
    <name type="scientific">Mesobacillus persicus</name>
    <dbReference type="NCBI Taxonomy" id="930146"/>
    <lineage>
        <taxon>Bacteria</taxon>
        <taxon>Bacillati</taxon>
        <taxon>Bacillota</taxon>
        <taxon>Bacilli</taxon>
        <taxon>Bacillales</taxon>
        <taxon>Bacillaceae</taxon>
        <taxon>Mesobacillus</taxon>
    </lineage>
</organism>
<evidence type="ECO:0000256" key="2">
    <source>
        <dbReference type="ARBA" id="ARBA00022448"/>
    </source>
</evidence>
<gene>
    <name evidence="6" type="ORF">SAMN05192533_10415</name>
</gene>
<keyword evidence="2" id="KW-0813">Transport</keyword>
<dbReference type="STRING" id="930146.SAMN05192533_10415"/>
<keyword evidence="4 6" id="KW-0067">ATP-binding</keyword>
<dbReference type="Pfam" id="PF00005">
    <property type="entry name" value="ABC_tran"/>
    <property type="match status" value="1"/>
</dbReference>
<dbReference type="InterPro" id="IPR027417">
    <property type="entry name" value="P-loop_NTPase"/>
</dbReference>
<dbReference type="OrthoDB" id="9804819at2"/>
<dbReference type="InterPro" id="IPR003439">
    <property type="entry name" value="ABC_transporter-like_ATP-bd"/>
</dbReference>
<keyword evidence="7" id="KW-1185">Reference proteome</keyword>